<proteinExistence type="predicted"/>
<dbReference type="Proteomes" id="UP000076798">
    <property type="component" value="Unassembled WGS sequence"/>
</dbReference>
<dbReference type="EMBL" id="KV428036">
    <property type="protein sequence ID" value="KZT40152.1"/>
    <property type="molecule type" value="Genomic_DNA"/>
</dbReference>
<sequence length="194" mass="21260">MSIASRNDKVTNKTESVMGPAQSSSEISLKRSTSDPEKVPSSETPDEVHSLPKRLIKSGGFVWKKFKAGPERFFQPNDSSFNPPPGKSPRTSPEPILDISPAEETGPGHAVLEHIDAPTILLAPPQRPDLPSLSNDQALPHYPLEPRSESSKQGNTRTRPWRTTKTDFPATDLPDSQFFFTLVGVPTLNYQACA</sequence>
<evidence type="ECO:0000313" key="3">
    <source>
        <dbReference type="Proteomes" id="UP000076798"/>
    </source>
</evidence>
<gene>
    <name evidence="2" type="ORF">SISSUDRAFT_1127453</name>
</gene>
<feature type="compositionally biased region" description="Basic and acidic residues" evidence="1">
    <location>
        <begin position="1"/>
        <end position="12"/>
    </location>
</feature>
<reference evidence="2 3" key="1">
    <citation type="journal article" date="2016" name="Mol. Biol. Evol.">
        <title>Comparative Genomics of Early-Diverging Mushroom-Forming Fungi Provides Insights into the Origins of Lignocellulose Decay Capabilities.</title>
        <authorList>
            <person name="Nagy L.G."/>
            <person name="Riley R."/>
            <person name="Tritt A."/>
            <person name="Adam C."/>
            <person name="Daum C."/>
            <person name="Floudas D."/>
            <person name="Sun H."/>
            <person name="Yadav J.S."/>
            <person name="Pangilinan J."/>
            <person name="Larsson K.H."/>
            <person name="Matsuura K."/>
            <person name="Barry K."/>
            <person name="Labutti K."/>
            <person name="Kuo R."/>
            <person name="Ohm R.A."/>
            <person name="Bhattacharya S.S."/>
            <person name="Shirouzu T."/>
            <person name="Yoshinaga Y."/>
            <person name="Martin F.M."/>
            <person name="Grigoriev I.V."/>
            <person name="Hibbett D.S."/>
        </authorList>
    </citation>
    <scope>NUCLEOTIDE SEQUENCE [LARGE SCALE GENOMIC DNA]</scope>
    <source>
        <strain evidence="2 3">HHB10207 ss-3</strain>
    </source>
</reference>
<dbReference type="AlphaFoldDB" id="A0A166F0P0"/>
<protein>
    <submittedName>
        <fullName evidence="2">Uncharacterized protein</fullName>
    </submittedName>
</protein>
<organism evidence="2 3">
    <name type="scientific">Sistotremastrum suecicum HHB10207 ss-3</name>
    <dbReference type="NCBI Taxonomy" id="1314776"/>
    <lineage>
        <taxon>Eukaryota</taxon>
        <taxon>Fungi</taxon>
        <taxon>Dikarya</taxon>
        <taxon>Basidiomycota</taxon>
        <taxon>Agaricomycotina</taxon>
        <taxon>Agaricomycetes</taxon>
        <taxon>Sistotremastrales</taxon>
        <taxon>Sistotremastraceae</taxon>
        <taxon>Sistotremastrum</taxon>
    </lineage>
</organism>
<feature type="region of interest" description="Disordered" evidence="1">
    <location>
        <begin position="1"/>
        <end position="54"/>
    </location>
</feature>
<keyword evidence="3" id="KW-1185">Reference proteome</keyword>
<feature type="compositionally biased region" description="Polar residues" evidence="1">
    <location>
        <begin position="151"/>
        <end position="163"/>
    </location>
</feature>
<feature type="region of interest" description="Disordered" evidence="1">
    <location>
        <begin position="71"/>
        <end position="169"/>
    </location>
</feature>
<evidence type="ECO:0000256" key="1">
    <source>
        <dbReference type="SAM" id="MobiDB-lite"/>
    </source>
</evidence>
<accession>A0A166F0P0</accession>
<name>A0A166F0P0_9AGAM</name>
<evidence type="ECO:0000313" key="2">
    <source>
        <dbReference type="EMBL" id="KZT40152.1"/>
    </source>
</evidence>
<feature type="compositionally biased region" description="Basic and acidic residues" evidence="1">
    <location>
        <begin position="28"/>
        <end position="50"/>
    </location>
</feature>